<organism evidence="13 14">
    <name type="scientific">Persicobacter diffluens</name>
    <dbReference type="NCBI Taxonomy" id="981"/>
    <lineage>
        <taxon>Bacteria</taxon>
        <taxon>Pseudomonadati</taxon>
        <taxon>Bacteroidota</taxon>
        <taxon>Cytophagia</taxon>
        <taxon>Cytophagales</taxon>
        <taxon>Persicobacteraceae</taxon>
        <taxon>Persicobacter</taxon>
    </lineage>
</organism>
<evidence type="ECO:0000256" key="1">
    <source>
        <dbReference type="ARBA" id="ARBA00004571"/>
    </source>
</evidence>
<feature type="domain" description="TonB-dependent receptor-like beta-barrel" evidence="11">
    <location>
        <begin position="404"/>
        <end position="959"/>
    </location>
</feature>
<reference evidence="13 14" key="1">
    <citation type="submission" date="2021-12" db="EMBL/GenBank/DDBJ databases">
        <title>Genome sequencing of bacteria with rrn-lacking chromosome and rrn-plasmid.</title>
        <authorList>
            <person name="Anda M."/>
            <person name="Iwasaki W."/>
        </authorList>
    </citation>
    <scope>NUCLEOTIDE SEQUENCE [LARGE SCALE GENOMIC DNA]</scope>
    <source>
        <strain evidence="13 14">NBRC 15940</strain>
    </source>
</reference>
<evidence type="ECO:0000256" key="7">
    <source>
        <dbReference type="ARBA" id="ARBA00023237"/>
    </source>
</evidence>
<keyword evidence="14" id="KW-1185">Reference proteome</keyword>
<dbReference type="InterPro" id="IPR037066">
    <property type="entry name" value="Plug_dom_sf"/>
</dbReference>
<dbReference type="SUPFAM" id="SSF56935">
    <property type="entry name" value="Porins"/>
    <property type="match status" value="1"/>
</dbReference>
<dbReference type="Gene3D" id="2.40.170.20">
    <property type="entry name" value="TonB-dependent receptor, beta-barrel domain"/>
    <property type="match status" value="1"/>
</dbReference>
<dbReference type="Pfam" id="PF07715">
    <property type="entry name" value="Plug"/>
    <property type="match status" value="1"/>
</dbReference>
<keyword evidence="3 8" id="KW-1134">Transmembrane beta strand</keyword>
<feature type="chain" id="PRO_5042826808" evidence="10">
    <location>
        <begin position="26"/>
        <end position="995"/>
    </location>
</feature>
<dbReference type="NCBIfam" id="TIGR04056">
    <property type="entry name" value="OMP_RagA_SusC"/>
    <property type="match status" value="1"/>
</dbReference>
<keyword evidence="7 8" id="KW-0998">Cell outer membrane</keyword>
<dbReference type="EMBL" id="BQKE01000001">
    <property type="protein sequence ID" value="GJM60428.1"/>
    <property type="molecule type" value="Genomic_DNA"/>
</dbReference>
<evidence type="ECO:0000256" key="8">
    <source>
        <dbReference type="PROSITE-ProRule" id="PRU01360"/>
    </source>
</evidence>
<name>A0AAN4VVG3_9BACT</name>
<dbReference type="AlphaFoldDB" id="A0AAN4VVG3"/>
<evidence type="ECO:0000259" key="11">
    <source>
        <dbReference type="Pfam" id="PF00593"/>
    </source>
</evidence>
<evidence type="ECO:0000313" key="13">
    <source>
        <dbReference type="EMBL" id="GJM60428.1"/>
    </source>
</evidence>
<dbReference type="InterPro" id="IPR036942">
    <property type="entry name" value="Beta-barrel_TonB_sf"/>
</dbReference>
<protein>
    <submittedName>
        <fullName evidence="13">SusC/RagA family TonB-linked outer membrane protein</fullName>
    </submittedName>
</protein>
<dbReference type="InterPro" id="IPR000531">
    <property type="entry name" value="Beta-barrel_TonB"/>
</dbReference>
<dbReference type="NCBIfam" id="TIGR04057">
    <property type="entry name" value="SusC_RagA_signa"/>
    <property type="match status" value="1"/>
</dbReference>
<dbReference type="Gene3D" id="2.60.40.1120">
    <property type="entry name" value="Carboxypeptidase-like, regulatory domain"/>
    <property type="match status" value="1"/>
</dbReference>
<dbReference type="InterPro" id="IPR008969">
    <property type="entry name" value="CarboxyPept-like_regulatory"/>
</dbReference>
<evidence type="ECO:0000256" key="4">
    <source>
        <dbReference type="ARBA" id="ARBA00022692"/>
    </source>
</evidence>
<evidence type="ECO:0000256" key="9">
    <source>
        <dbReference type="RuleBase" id="RU003357"/>
    </source>
</evidence>
<proteinExistence type="inferred from homology"/>
<dbReference type="Gene3D" id="2.170.130.10">
    <property type="entry name" value="TonB-dependent receptor, plug domain"/>
    <property type="match status" value="1"/>
</dbReference>
<dbReference type="RefSeq" id="WP_338236178.1">
    <property type="nucleotide sequence ID" value="NZ_BQKE01000001.1"/>
</dbReference>
<keyword evidence="4 8" id="KW-0812">Transmembrane</keyword>
<evidence type="ECO:0000256" key="2">
    <source>
        <dbReference type="ARBA" id="ARBA00022448"/>
    </source>
</evidence>
<dbReference type="PROSITE" id="PS52016">
    <property type="entry name" value="TONB_DEPENDENT_REC_3"/>
    <property type="match status" value="1"/>
</dbReference>
<evidence type="ECO:0000256" key="5">
    <source>
        <dbReference type="ARBA" id="ARBA00023077"/>
    </source>
</evidence>
<evidence type="ECO:0000256" key="3">
    <source>
        <dbReference type="ARBA" id="ARBA00022452"/>
    </source>
</evidence>
<keyword evidence="6 8" id="KW-0472">Membrane</keyword>
<evidence type="ECO:0000256" key="6">
    <source>
        <dbReference type="ARBA" id="ARBA00023136"/>
    </source>
</evidence>
<feature type="domain" description="TonB-dependent receptor plug" evidence="12">
    <location>
        <begin position="119"/>
        <end position="234"/>
    </location>
</feature>
<evidence type="ECO:0000256" key="10">
    <source>
        <dbReference type="SAM" id="SignalP"/>
    </source>
</evidence>
<dbReference type="SUPFAM" id="SSF49464">
    <property type="entry name" value="Carboxypeptidase regulatory domain-like"/>
    <property type="match status" value="1"/>
</dbReference>
<dbReference type="GO" id="GO:0009279">
    <property type="term" value="C:cell outer membrane"/>
    <property type="evidence" value="ECO:0007669"/>
    <property type="project" value="UniProtKB-SubCell"/>
</dbReference>
<comment type="caution">
    <text evidence="13">The sequence shown here is derived from an EMBL/GenBank/DDBJ whole genome shotgun (WGS) entry which is preliminary data.</text>
</comment>
<keyword evidence="5 9" id="KW-0798">TonB box</keyword>
<dbReference type="Pfam" id="PF00593">
    <property type="entry name" value="TonB_dep_Rec_b-barrel"/>
    <property type="match status" value="1"/>
</dbReference>
<comment type="similarity">
    <text evidence="8 9">Belongs to the TonB-dependent receptor family.</text>
</comment>
<dbReference type="InterPro" id="IPR023997">
    <property type="entry name" value="TonB-dep_OMP_SusC/RagA_CS"/>
</dbReference>
<feature type="signal peptide" evidence="10">
    <location>
        <begin position="1"/>
        <end position="25"/>
    </location>
</feature>
<accession>A0AAN4VVG3</accession>
<sequence>MTKNYLWRGWLITLGLMLGAFTTFAQQAITGKVISGDDQQPIPGVNIVEKGTANGTITDFDGNYSMSVSGPDAILLFSFVGYQDTEQQVGSQTTMNISMATSVEELSEVVVIGYGSAKKEDLTGSVKAISASDFNQGSLNSPQELLNGKVPGVQITNSGGAPGANSTIRIRGGSSLSASNDPLIVIDGVPIDNNEIAGMANSLNTINPNDIETFTVLKDASATAIYGSRASNGVIMITTKKGTSGGISLDYNGTFSVNTVPKTIESLNSNQYRELMNTRFETTNPAVLDLLGDANTDWQDEILRTSVATDHNVSVGGEIAEFLPYRASVGYSLNDGILKTSQLKRWTGNINLNPKFFDDHLAVNISAKGMNIENRFADTGALNGAIGFDPTQVVRDPERFAPYGGYFAWAGSTGLPINIAPGNPLALLEQKLDKSTVNRFIGNIQLDYKFHFLPELRANLNLGTDRSKGGGNVIIDPQAAFDLGAFQNEGANKRYDEKKRNELLDFYLQYVHKFEGPDLNFDLMAGYSWQHFWNEKIETDVFGNGTIRNPELIQRSENFLVSFFGRLNLNLKNRYLLTATLRNDNSSRFAEGNREGVFPSLAFSWNIDQESFMGGSGTLSTAKIRAGYGITGQQDIGEDYGYLGIYTRGQETAQAIGYNPDGSPIFVSTLRPEGFDADLKWETTTTWNVGIDYGFKDDRFTGSLDLYLRTTDDLLNTIPIPAGSNLSNELLTNVGSLENRGIEFSFDANIIQNQDWFWSAGINFTYNVNEITKLTQVDDPSYKGVPTGGIAGGTGNNIQIHSVGYPAFSFFVWEQIYDENGNPIENAYVDRDGNGIINDDDKYRYKNSAPDVLMGVNTKVTYKNWDFSASGRASFGNYVYNNVNSDGAFYNKLQTNGQFTGNVTTNIYETNFVTPQYFSDYYVEDASYFRLDNIMIGYNFNNIFGGKWRARVYGTVNNVFVITGYDGLDPEVFDGIDNEVYPRPRTFMLGVNLGF</sequence>
<dbReference type="InterPro" id="IPR039426">
    <property type="entry name" value="TonB-dep_rcpt-like"/>
</dbReference>
<evidence type="ECO:0000313" key="14">
    <source>
        <dbReference type="Proteomes" id="UP001310022"/>
    </source>
</evidence>
<keyword evidence="10" id="KW-0732">Signal</keyword>
<dbReference type="InterPro" id="IPR023996">
    <property type="entry name" value="TonB-dep_OMP_SusC/RagA"/>
</dbReference>
<gene>
    <name evidence="13" type="ORF">PEDI_09800</name>
</gene>
<comment type="subcellular location">
    <subcellularLocation>
        <location evidence="1 8">Cell outer membrane</location>
        <topology evidence="1 8">Multi-pass membrane protein</topology>
    </subcellularLocation>
</comment>
<keyword evidence="2 8" id="KW-0813">Transport</keyword>
<dbReference type="FunFam" id="2.170.130.10:FF:000008">
    <property type="entry name" value="SusC/RagA family TonB-linked outer membrane protein"/>
    <property type="match status" value="1"/>
</dbReference>
<evidence type="ECO:0000259" key="12">
    <source>
        <dbReference type="Pfam" id="PF07715"/>
    </source>
</evidence>
<dbReference type="Pfam" id="PF13715">
    <property type="entry name" value="CarbopepD_reg_2"/>
    <property type="match status" value="1"/>
</dbReference>
<dbReference type="InterPro" id="IPR012910">
    <property type="entry name" value="Plug_dom"/>
</dbReference>
<dbReference type="Proteomes" id="UP001310022">
    <property type="component" value="Unassembled WGS sequence"/>
</dbReference>